<feature type="region of interest" description="Disordered" evidence="1">
    <location>
        <begin position="1"/>
        <end position="27"/>
    </location>
</feature>
<accession>K0S8M0</accession>
<comment type="caution">
    <text evidence="2">The sequence shown here is derived from an EMBL/GenBank/DDBJ whole genome shotgun (WGS) entry which is preliminary data.</text>
</comment>
<dbReference type="EMBL" id="AGNL01020245">
    <property type="protein sequence ID" value="EJK61259.1"/>
    <property type="molecule type" value="Genomic_DNA"/>
</dbReference>
<organism evidence="2 3">
    <name type="scientific">Thalassiosira oceanica</name>
    <name type="common">Marine diatom</name>
    <dbReference type="NCBI Taxonomy" id="159749"/>
    <lineage>
        <taxon>Eukaryota</taxon>
        <taxon>Sar</taxon>
        <taxon>Stramenopiles</taxon>
        <taxon>Ochrophyta</taxon>
        <taxon>Bacillariophyta</taxon>
        <taxon>Coscinodiscophyceae</taxon>
        <taxon>Thalassiosirophycidae</taxon>
        <taxon>Thalassiosirales</taxon>
        <taxon>Thalassiosiraceae</taxon>
        <taxon>Thalassiosira</taxon>
    </lineage>
</organism>
<keyword evidence="3" id="KW-1185">Reference proteome</keyword>
<name>K0S8M0_THAOC</name>
<sequence>MHPPTPTDPWTTVGGAGGLVSPSAGSASTTVSLHPMPMLLILHPLLADFAVGSDHIQLGCRRPIEAAP</sequence>
<evidence type="ECO:0000256" key="1">
    <source>
        <dbReference type="SAM" id="MobiDB-lite"/>
    </source>
</evidence>
<evidence type="ECO:0000313" key="2">
    <source>
        <dbReference type="EMBL" id="EJK61259.1"/>
    </source>
</evidence>
<gene>
    <name evidence="2" type="ORF">THAOC_18289</name>
</gene>
<reference evidence="2 3" key="1">
    <citation type="journal article" date="2012" name="Genome Biol.">
        <title>Genome and low-iron response of an oceanic diatom adapted to chronic iron limitation.</title>
        <authorList>
            <person name="Lommer M."/>
            <person name="Specht M."/>
            <person name="Roy A.S."/>
            <person name="Kraemer L."/>
            <person name="Andreson R."/>
            <person name="Gutowska M.A."/>
            <person name="Wolf J."/>
            <person name="Bergner S.V."/>
            <person name="Schilhabel M.B."/>
            <person name="Klostermeier U.C."/>
            <person name="Beiko R.G."/>
            <person name="Rosenstiel P."/>
            <person name="Hippler M."/>
            <person name="Laroche J."/>
        </authorList>
    </citation>
    <scope>NUCLEOTIDE SEQUENCE [LARGE SCALE GENOMIC DNA]</scope>
    <source>
        <strain evidence="2 3">CCMP1005</strain>
    </source>
</reference>
<dbReference type="AlphaFoldDB" id="K0S8M0"/>
<proteinExistence type="predicted"/>
<evidence type="ECO:0000313" key="3">
    <source>
        <dbReference type="Proteomes" id="UP000266841"/>
    </source>
</evidence>
<feature type="non-terminal residue" evidence="2">
    <location>
        <position position="68"/>
    </location>
</feature>
<protein>
    <submittedName>
        <fullName evidence="2">Uncharacterized protein</fullName>
    </submittedName>
</protein>
<dbReference type="Proteomes" id="UP000266841">
    <property type="component" value="Unassembled WGS sequence"/>
</dbReference>